<organism evidence="2 3">
    <name type="scientific">Coccomyxa viridis</name>
    <dbReference type="NCBI Taxonomy" id="1274662"/>
    <lineage>
        <taxon>Eukaryota</taxon>
        <taxon>Viridiplantae</taxon>
        <taxon>Chlorophyta</taxon>
        <taxon>core chlorophytes</taxon>
        <taxon>Trebouxiophyceae</taxon>
        <taxon>Trebouxiophyceae incertae sedis</taxon>
        <taxon>Coccomyxaceae</taxon>
        <taxon>Coccomyxa</taxon>
    </lineage>
</organism>
<keyword evidence="3" id="KW-1185">Reference proteome</keyword>
<accession>A0AAV1I3W4</accession>
<dbReference type="AlphaFoldDB" id="A0AAV1I3W4"/>
<dbReference type="InterPro" id="IPR004360">
    <property type="entry name" value="Glyas_Fos-R_dOase_dom"/>
</dbReference>
<comment type="caution">
    <text evidence="2">The sequence shown here is derived from an EMBL/GenBank/DDBJ whole genome shotgun (WGS) entry which is preliminary data.</text>
</comment>
<evidence type="ECO:0000259" key="1">
    <source>
        <dbReference type="PROSITE" id="PS51819"/>
    </source>
</evidence>
<dbReference type="PROSITE" id="PS51819">
    <property type="entry name" value="VOC"/>
    <property type="match status" value="1"/>
</dbReference>
<dbReference type="InterPro" id="IPR029068">
    <property type="entry name" value="Glyas_Bleomycin-R_OHBP_Dase"/>
</dbReference>
<dbReference type="SUPFAM" id="SSF54593">
    <property type="entry name" value="Glyoxalase/Bleomycin resistance protein/Dihydroxybiphenyl dioxygenase"/>
    <property type="match status" value="1"/>
</dbReference>
<dbReference type="Pfam" id="PF00903">
    <property type="entry name" value="Glyoxalase"/>
    <property type="match status" value="1"/>
</dbReference>
<gene>
    <name evidence="2" type="ORF">CVIRNUC_004912</name>
</gene>
<evidence type="ECO:0000313" key="3">
    <source>
        <dbReference type="Proteomes" id="UP001314263"/>
    </source>
</evidence>
<dbReference type="Gene3D" id="3.10.180.10">
    <property type="entry name" value="2,3-Dihydroxybiphenyl 1,2-Dioxygenase, domain 1"/>
    <property type="match status" value="1"/>
</dbReference>
<dbReference type="EMBL" id="CAUYUE010000006">
    <property type="protein sequence ID" value="CAK0780009.1"/>
    <property type="molecule type" value="Genomic_DNA"/>
</dbReference>
<name>A0AAV1I3W4_9CHLO</name>
<dbReference type="Proteomes" id="UP001314263">
    <property type="component" value="Unassembled WGS sequence"/>
</dbReference>
<sequence length="145" mass="16038">MDIIALNHVGVRCTDFKSMEAFYIGVLGMKKNPDKGNWLSAGDTYAVHLMPAMVPHETAVPADPATHFALQVTDLNKILARLLDAGQKPYQLSLESFKPHYVEDPHDELAYGLGTLFVNDPCGNVCEFVDVKRGIFAKANYRVSN</sequence>
<feature type="domain" description="VOC" evidence="1">
    <location>
        <begin position="5"/>
        <end position="131"/>
    </location>
</feature>
<proteinExistence type="predicted"/>
<protein>
    <recommendedName>
        <fullName evidence="1">VOC domain-containing protein</fullName>
    </recommendedName>
</protein>
<reference evidence="2 3" key="1">
    <citation type="submission" date="2023-10" db="EMBL/GenBank/DDBJ databases">
        <authorList>
            <person name="Maclean D."/>
            <person name="Macfadyen A."/>
        </authorList>
    </citation>
    <scope>NUCLEOTIDE SEQUENCE [LARGE SCALE GENOMIC DNA]</scope>
</reference>
<evidence type="ECO:0000313" key="2">
    <source>
        <dbReference type="EMBL" id="CAK0780009.1"/>
    </source>
</evidence>
<dbReference type="InterPro" id="IPR037523">
    <property type="entry name" value="VOC_core"/>
</dbReference>